<evidence type="ECO:0000256" key="1">
    <source>
        <dbReference type="ARBA" id="ARBA00004651"/>
    </source>
</evidence>
<organism evidence="7 8">
    <name type="scientific">Thalassotalea algicola</name>
    <dbReference type="NCBI Taxonomy" id="2716224"/>
    <lineage>
        <taxon>Bacteria</taxon>
        <taxon>Pseudomonadati</taxon>
        <taxon>Pseudomonadota</taxon>
        <taxon>Gammaproteobacteria</taxon>
        <taxon>Alteromonadales</taxon>
        <taxon>Colwelliaceae</taxon>
        <taxon>Thalassotalea</taxon>
    </lineage>
</organism>
<gene>
    <name evidence="7" type="ORF">HII17_05710</name>
</gene>
<dbReference type="GO" id="GO:0015171">
    <property type="term" value="F:amino acid transmembrane transporter activity"/>
    <property type="evidence" value="ECO:0007669"/>
    <property type="project" value="TreeGrafter"/>
</dbReference>
<dbReference type="AlphaFoldDB" id="A0A7Y0Q6D4"/>
<sequence length="206" mass="22120">MAFEIWISFLAASLLLCFSPGPTVFLVIAQALEQGKKSVLPLVLGTLSGDVIAMTFSFLGMGAILATSATLFYVLKWAGALYLIYLGFKAFRSKASSSGEQLKPIKKGSVYVSALIVTALNPKGIIFFMAFFPLFIDANSPLLPQMLIMSTTFLFVSTISVSTYTLFSAVLRNKVSSIKFQNTFNKLSGGMLVSAGLVTASLKHNG</sequence>
<dbReference type="PIRSF" id="PIRSF006324">
    <property type="entry name" value="LeuE"/>
    <property type="match status" value="1"/>
</dbReference>
<feature type="transmembrane region" description="Helical" evidence="6">
    <location>
        <begin position="109"/>
        <end position="136"/>
    </location>
</feature>
<feature type="transmembrane region" description="Helical" evidence="6">
    <location>
        <begin position="71"/>
        <end position="88"/>
    </location>
</feature>
<keyword evidence="3 6" id="KW-0812">Transmembrane</keyword>
<evidence type="ECO:0000313" key="7">
    <source>
        <dbReference type="EMBL" id="NMP31056.1"/>
    </source>
</evidence>
<name>A0A7Y0Q6D4_9GAMM</name>
<dbReference type="Pfam" id="PF01810">
    <property type="entry name" value="LysE"/>
    <property type="match status" value="1"/>
</dbReference>
<comment type="caution">
    <text evidence="7">The sequence shown here is derived from an EMBL/GenBank/DDBJ whole genome shotgun (WGS) entry which is preliminary data.</text>
</comment>
<feature type="transmembrane region" description="Helical" evidence="6">
    <location>
        <begin position="40"/>
        <end position="65"/>
    </location>
</feature>
<evidence type="ECO:0000256" key="4">
    <source>
        <dbReference type="ARBA" id="ARBA00022989"/>
    </source>
</evidence>
<evidence type="ECO:0000256" key="2">
    <source>
        <dbReference type="ARBA" id="ARBA00022475"/>
    </source>
</evidence>
<keyword evidence="2" id="KW-1003">Cell membrane</keyword>
<feature type="transmembrane region" description="Helical" evidence="6">
    <location>
        <begin position="6"/>
        <end position="28"/>
    </location>
</feature>
<evidence type="ECO:0000256" key="3">
    <source>
        <dbReference type="ARBA" id="ARBA00022692"/>
    </source>
</evidence>
<dbReference type="EMBL" id="JABBXH010000002">
    <property type="protein sequence ID" value="NMP31056.1"/>
    <property type="molecule type" value="Genomic_DNA"/>
</dbReference>
<keyword evidence="8" id="KW-1185">Reference proteome</keyword>
<evidence type="ECO:0000256" key="6">
    <source>
        <dbReference type="SAM" id="Phobius"/>
    </source>
</evidence>
<evidence type="ECO:0000313" key="8">
    <source>
        <dbReference type="Proteomes" id="UP000568664"/>
    </source>
</evidence>
<dbReference type="PANTHER" id="PTHR30086:SF20">
    <property type="entry name" value="ARGININE EXPORTER PROTEIN ARGO-RELATED"/>
    <property type="match status" value="1"/>
</dbReference>
<dbReference type="RefSeq" id="WP_169074399.1">
    <property type="nucleotide sequence ID" value="NZ_JABBXH010000002.1"/>
</dbReference>
<keyword evidence="4 6" id="KW-1133">Transmembrane helix</keyword>
<proteinExistence type="predicted"/>
<reference evidence="7 8" key="1">
    <citation type="submission" date="2020-04" db="EMBL/GenBank/DDBJ databases">
        <title>Thalassotalea sp. M1531, isolated from the surface of marine red alga.</title>
        <authorList>
            <person name="Pang L."/>
            <person name="Lu D.-C."/>
        </authorList>
    </citation>
    <scope>NUCLEOTIDE SEQUENCE [LARGE SCALE GENOMIC DNA]</scope>
    <source>
        <strain evidence="7 8">M1531</strain>
    </source>
</reference>
<comment type="subcellular location">
    <subcellularLocation>
        <location evidence="1">Cell membrane</location>
        <topology evidence="1">Multi-pass membrane protein</topology>
    </subcellularLocation>
</comment>
<keyword evidence="5 6" id="KW-0472">Membrane</keyword>
<evidence type="ECO:0000256" key="5">
    <source>
        <dbReference type="ARBA" id="ARBA00023136"/>
    </source>
</evidence>
<dbReference type="Proteomes" id="UP000568664">
    <property type="component" value="Unassembled WGS sequence"/>
</dbReference>
<feature type="transmembrane region" description="Helical" evidence="6">
    <location>
        <begin position="148"/>
        <end position="171"/>
    </location>
</feature>
<dbReference type="InterPro" id="IPR001123">
    <property type="entry name" value="LeuE-type"/>
</dbReference>
<dbReference type="PANTHER" id="PTHR30086">
    <property type="entry name" value="ARGININE EXPORTER PROTEIN ARGO"/>
    <property type="match status" value="1"/>
</dbReference>
<accession>A0A7Y0Q6D4</accession>
<protein>
    <submittedName>
        <fullName evidence="7">LysE family translocator</fullName>
    </submittedName>
</protein>
<dbReference type="GO" id="GO:0005886">
    <property type="term" value="C:plasma membrane"/>
    <property type="evidence" value="ECO:0007669"/>
    <property type="project" value="UniProtKB-SubCell"/>
</dbReference>